<gene>
    <name evidence="2" type="ORF">RhiirC2_789176</name>
</gene>
<name>A0A2N1MNP1_9GLOM</name>
<organism evidence="2 3">
    <name type="scientific">Rhizophagus irregularis</name>
    <dbReference type="NCBI Taxonomy" id="588596"/>
    <lineage>
        <taxon>Eukaryota</taxon>
        <taxon>Fungi</taxon>
        <taxon>Fungi incertae sedis</taxon>
        <taxon>Mucoromycota</taxon>
        <taxon>Glomeromycotina</taxon>
        <taxon>Glomeromycetes</taxon>
        <taxon>Glomerales</taxon>
        <taxon>Glomeraceae</taxon>
        <taxon>Rhizophagus</taxon>
    </lineage>
</organism>
<dbReference type="GO" id="GO:0003676">
    <property type="term" value="F:nucleic acid binding"/>
    <property type="evidence" value="ECO:0007669"/>
    <property type="project" value="InterPro"/>
</dbReference>
<dbReference type="InterPro" id="IPR012337">
    <property type="entry name" value="RNaseH-like_sf"/>
</dbReference>
<dbReference type="InterPro" id="IPR036397">
    <property type="entry name" value="RNaseH_sf"/>
</dbReference>
<dbReference type="GO" id="GO:0004523">
    <property type="term" value="F:RNA-DNA hybrid ribonuclease activity"/>
    <property type="evidence" value="ECO:0007669"/>
    <property type="project" value="InterPro"/>
</dbReference>
<sequence length="402" mass="46651">MDLNCINNEDVVVMGAGWILKNTDISFSCGIRFHPSSTRPELLAILTALLVAPSESRIHIHTNSQAAIDGINTINNIISRHGRKFVKLNNYIILFAIYDIITSKRLDIEIHKVKGHSGCHWNDMADAIAKIGREMAVVNSNRLVDLQFICSYSFSLLFLPVWHKWNWTAHWRYLNNINKSRCDNLDTNNTLINFIKSSNNLLPTVDNLRKRNDIYDDVPCSACRDHEETLNHLVICAGLEQAFLTAEKETIDKIQKYLKDSNVSSAKNLDPAFPELKQRNRQELLRGLISHTIIKKFRKLTSKRIASRLSLKIIKYFYEAFREHVWKPQCKMMNELEESLHITPQDKCKTSRTHKEDVETQRDHYRHTLTAFREQKVSKYNEGLRRCKNHLYRLVTTGLLPP</sequence>
<evidence type="ECO:0000313" key="3">
    <source>
        <dbReference type="Proteomes" id="UP000233469"/>
    </source>
</evidence>
<dbReference type="SUPFAM" id="SSF53098">
    <property type="entry name" value="Ribonuclease H-like"/>
    <property type="match status" value="1"/>
</dbReference>
<reference evidence="2 3" key="1">
    <citation type="submission" date="2016-04" db="EMBL/GenBank/DDBJ databases">
        <title>Genome analyses suggest a sexual origin of heterokaryosis in a supposedly ancient asexual fungus.</title>
        <authorList>
            <person name="Ropars J."/>
            <person name="Sedzielewska K."/>
            <person name="Noel J."/>
            <person name="Charron P."/>
            <person name="Farinelli L."/>
            <person name="Marton T."/>
            <person name="Kruger M."/>
            <person name="Pelin A."/>
            <person name="Brachmann A."/>
            <person name="Corradi N."/>
        </authorList>
    </citation>
    <scope>NUCLEOTIDE SEQUENCE [LARGE SCALE GENOMIC DNA]</scope>
    <source>
        <strain evidence="2 3">C2</strain>
    </source>
</reference>
<comment type="caution">
    <text evidence="2">The sequence shown here is derived from an EMBL/GenBank/DDBJ whole genome shotgun (WGS) entry which is preliminary data.</text>
</comment>
<proteinExistence type="predicted"/>
<dbReference type="AlphaFoldDB" id="A0A2N1MNP1"/>
<evidence type="ECO:0000259" key="1">
    <source>
        <dbReference type="PROSITE" id="PS50879"/>
    </source>
</evidence>
<evidence type="ECO:0000313" key="2">
    <source>
        <dbReference type="EMBL" id="PKK63245.1"/>
    </source>
</evidence>
<dbReference type="Gene3D" id="3.30.420.10">
    <property type="entry name" value="Ribonuclease H-like superfamily/Ribonuclease H"/>
    <property type="match status" value="1"/>
</dbReference>
<dbReference type="VEuPathDB" id="FungiDB:RhiirA1_451929"/>
<dbReference type="Proteomes" id="UP000233469">
    <property type="component" value="Unassembled WGS sequence"/>
</dbReference>
<dbReference type="VEuPathDB" id="FungiDB:RhiirFUN_005457"/>
<accession>A0A2N1MNP1</accession>
<feature type="domain" description="RNase H type-1" evidence="1">
    <location>
        <begin position="1"/>
        <end position="134"/>
    </location>
</feature>
<protein>
    <recommendedName>
        <fullName evidence="1">RNase H type-1 domain-containing protein</fullName>
    </recommendedName>
</protein>
<dbReference type="PROSITE" id="PS50879">
    <property type="entry name" value="RNASE_H_1"/>
    <property type="match status" value="1"/>
</dbReference>
<dbReference type="EMBL" id="LLXL01001694">
    <property type="protein sequence ID" value="PKK63245.1"/>
    <property type="molecule type" value="Genomic_DNA"/>
</dbReference>
<dbReference type="Pfam" id="PF00075">
    <property type="entry name" value="RNase_H"/>
    <property type="match status" value="1"/>
</dbReference>
<dbReference type="InterPro" id="IPR002156">
    <property type="entry name" value="RNaseH_domain"/>
</dbReference>
<reference evidence="2 3" key="2">
    <citation type="submission" date="2017-10" db="EMBL/GenBank/DDBJ databases">
        <title>Extensive intraspecific genome diversity in a model arbuscular mycorrhizal fungus.</title>
        <authorList>
            <person name="Chen E.C.H."/>
            <person name="Morin E."/>
            <person name="Baudet D."/>
            <person name="Noel J."/>
            <person name="Ndikumana S."/>
            <person name="Charron P."/>
            <person name="St-Onge C."/>
            <person name="Giorgi J."/>
            <person name="Grigoriev I.V."/>
            <person name="Roux C."/>
            <person name="Martin F.M."/>
            <person name="Corradi N."/>
        </authorList>
    </citation>
    <scope>NUCLEOTIDE SEQUENCE [LARGE SCALE GENOMIC DNA]</scope>
    <source>
        <strain evidence="2 3">C2</strain>
    </source>
</reference>
<dbReference type="VEuPathDB" id="FungiDB:FUN_010348"/>